<organism evidence="2 3">
    <name type="scientific">Piloderma croceum (strain F 1598)</name>
    <dbReference type="NCBI Taxonomy" id="765440"/>
    <lineage>
        <taxon>Eukaryota</taxon>
        <taxon>Fungi</taxon>
        <taxon>Dikarya</taxon>
        <taxon>Basidiomycota</taxon>
        <taxon>Agaricomycotina</taxon>
        <taxon>Agaricomycetes</taxon>
        <taxon>Agaricomycetidae</taxon>
        <taxon>Atheliales</taxon>
        <taxon>Atheliaceae</taxon>
        <taxon>Piloderma</taxon>
    </lineage>
</organism>
<dbReference type="InParanoid" id="A0A0C3FI42"/>
<feature type="region of interest" description="Disordered" evidence="1">
    <location>
        <begin position="81"/>
        <end position="101"/>
    </location>
</feature>
<proteinExistence type="predicted"/>
<dbReference type="EMBL" id="KN833010">
    <property type="protein sequence ID" value="KIM79284.1"/>
    <property type="molecule type" value="Genomic_DNA"/>
</dbReference>
<reference evidence="3" key="2">
    <citation type="submission" date="2015-01" db="EMBL/GenBank/DDBJ databases">
        <title>Evolutionary Origins and Diversification of the Mycorrhizal Mutualists.</title>
        <authorList>
            <consortium name="DOE Joint Genome Institute"/>
            <consortium name="Mycorrhizal Genomics Consortium"/>
            <person name="Kohler A."/>
            <person name="Kuo A."/>
            <person name="Nagy L.G."/>
            <person name="Floudas D."/>
            <person name="Copeland A."/>
            <person name="Barry K.W."/>
            <person name="Cichocki N."/>
            <person name="Veneault-Fourrey C."/>
            <person name="LaButti K."/>
            <person name="Lindquist E.A."/>
            <person name="Lipzen A."/>
            <person name="Lundell T."/>
            <person name="Morin E."/>
            <person name="Murat C."/>
            <person name="Riley R."/>
            <person name="Ohm R."/>
            <person name="Sun H."/>
            <person name="Tunlid A."/>
            <person name="Henrissat B."/>
            <person name="Grigoriev I.V."/>
            <person name="Hibbett D.S."/>
            <person name="Martin F."/>
        </authorList>
    </citation>
    <scope>NUCLEOTIDE SEQUENCE [LARGE SCALE GENOMIC DNA]</scope>
    <source>
        <strain evidence="3">F 1598</strain>
    </source>
</reference>
<accession>A0A0C3FI42</accession>
<reference evidence="2 3" key="1">
    <citation type="submission" date="2014-04" db="EMBL/GenBank/DDBJ databases">
        <authorList>
            <consortium name="DOE Joint Genome Institute"/>
            <person name="Kuo A."/>
            <person name="Tarkka M."/>
            <person name="Buscot F."/>
            <person name="Kohler A."/>
            <person name="Nagy L.G."/>
            <person name="Floudas D."/>
            <person name="Copeland A."/>
            <person name="Barry K.W."/>
            <person name="Cichocki N."/>
            <person name="Veneault-Fourrey C."/>
            <person name="LaButti K."/>
            <person name="Lindquist E.A."/>
            <person name="Lipzen A."/>
            <person name="Lundell T."/>
            <person name="Morin E."/>
            <person name="Murat C."/>
            <person name="Sun H."/>
            <person name="Tunlid A."/>
            <person name="Henrissat B."/>
            <person name="Grigoriev I.V."/>
            <person name="Hibbett D.S."/>
            <person name="Martin F."/>
            <person name="Nordberg H.P."/>
            <person name="Cantor M.N."/>
            <person name="Hua S.X."/>
        </authorList>
    </citation>
    <scope>NUCLEOTIDE SEQUENCE [LARGE SCALE GENOMIC DNA]</scope>
    <source>
        <strain evidence="2 3">F 1598</strain>
    </source>
</reference>
<sequence length="155" mass="16774">MPSMYVSPTTLTLRNPLPEGVDSADYYISNSPLGHSLALPGPQPREFFEDTTNPCDPPQAVGRDWAATPVARWPLGLRVSDSNGFPHEPNEEELAGKPATPDITDVEAVRWIKRHVDEQRAAQGLSRLFNDEAPGDESADEVMDVKSPPGPSGSA</sequence>
<feature type="region of interest" description="Disordered" evidence="1">
    <location>
        <begin position="121"/>
        <end position="155"/>
    </location>
</feature>
<protein>
    <submittedName>
        <fullName evidence="2">Uncharacterized protein</fullName>
    </submittedName>
</protein>
<evidence type="ECO:0000256" key="1">
    <source>
        <dbReference type="SAM" id="MobiDB-lite"/>
    </source>
</evidence>
<dbReference type="HOGENOM" id="CLU_1696199_0_0_1"/>
<dbReference type="Proteomes" id="UP000054166">
    <property type="component" value="Unassembled WGS sequence"/>
</dbReference>
<keyword evidence="3" id="KW-1185">Reference proteome</keyword>
<name>A0A0C3FI42_PILCF</name>
<feature type="compositionally biased region" description="Acidic residues" evidence="1">
    <location>
        <begin position="133"/>
        <end position="142"/>
    </location>
</feature>
<dbReference type="AlphaFoldDB" id="A0A0C3FI42"/>
<dbReference type="STRING" id="765440.A0A0C3FI42"/>
<evidence type="ECO:0000313" key="2">
    <source>
        <dbReference type="EMBL" id="KIM79284.1"/>
    </source>
</evidence>
<evidence type="ECO:0000313" key="3">
    <source>
        <dbReference type="Proteomes" id="UP000054166"/>
    </source>
</evidence>
<gene>
    <name evidence="2" type="ORF">PILCRDRAFT_10434</name>
</gene>